<evidence type="ECO:0000256" key="1">
    <source>
        <dbReference type="ARBA" id="ARBA00001946"/>
    </source>
</evidence>
<feature type="region of interest" description="Disordered" evidence="12">
    <location>
        <begin position="1"/>
        <end position="88"/>
    </location>
</feature>
<dbReference type="SUPFAM" id="SSF54236">
    <property type="entry name" value="Ubiquitin-like"/>
    <property type="match status" value="1"/>
</dbReference>
<evidence type="ECO:0000256" key="11">
    <source>
        <dbReference type="ARBA" id="ARBA00048336"/>
    </source>
</evidence>
<dbReference type="STRING" id="765915.A0A1Y2HZ36"/>
<evidence type="ECO:0000313" key="16">
    <source>
        <dbReference type="Proteomes" id="UP000193411"/>
    </source>
</evidence>
<dbReference type="Pfam" id="PF00240">
    <property type="entry name" value="ubiquitin"/>
    <property type="match status" value="1"/>
</dbReference>
<keyword evidence="5" id="KW-0378">Hydrolase</keyword>
<dbReference type="GO" id="GO:0004722">
    <property type="term" value="F:protein serine/threonine phosphatase activity"/>
    <property type="evidence" value="ECO:0007669"/>
    <property type="project" value="UniProtKB-EC"/>
</dbReference>
<evidence type="ECO:0000259" key="14">
    <source>
        <dbReference type="PROSITE" id="PS50969"/>
    </source>
</evidence>
<comment type="subcellular location">
    <subcellularLocation>
        <location evidence="2">Nucleus</location>
    </subcellularLocation>
</comment>
<feature type="compositionally biased region" description="Basic and acidic residues" evidence="12">
    <location>
        <begin position="17"/>
        <end position="31"/>
    </location>
</feature>
<comment type="caution">
    <text evidence="15">The sequence shown here is derived from an EMBL/GenBank/DDBJ whole genome shotgun (WGS) entry which is preliminary data.</text>
</comment>
<dbReference type="SUPFAM" id="SSF56784">
    <property type="entry name" value="HAD-like"/>
    <property type="match status" value="1"/>
</dbReference>
<dbReference type="Pfam" id="PF03031">
    <property type="entry name" value="NIF"/>
    <property type="match status" value="1"/>
</dbReference>
<comment type="catalytic activity">
    <reaction evidence="11">
        <text>O-phospho-L-threonyl-[protein] + H2O = L-threonyl-[protein] + phosphate</text>
        <dbReference type="Rhea" id="RHEA:47004"/>
        <dbReference type="Rhea" id="RHEA-COMP:11060"/>
        <dbReference type="Rhea" id="RHEA-COMP:11605"/>
        <dbReference type="ChEBI" id="CHEBI:15377"/>
        <dbReference type="ChEBI" id="CHEBI:30013"/>
        <dbReference type="ChEBI" id="CHEBI:43474"/>
        <dbReference type="ChEBI" id="CHEBI:61977"/>
        <dbReference type="EC" id="3.1.3.16"/>
    </reaction>
</comment>
<dbReference type="InterPro" id="IPR011943">
    <property type="entry name" value="HAD-SF_hydro_IIID"/>
</dbReference>
<dbReference type="GO" id="GO:0046872">
    <property type="term" value="F:metal ion binding"/>
    <property type="evidence" value="ECO:0007669"/>
    <property type="project" value="UniProtKB-KW"/>
</dbReference>
<sequence length="419" mass="46629">MNHSESHTDPAHSVAEQLDHLPSAREPHARSLPDIAPSLDDTLVPVGESEPELVMDVDVAPDDSEDDGDGDTSDPGQGSSPKPKPESDLVLVATWNAKKITLCLPRTATIEHLKLHLEQETLVPAHRQKLVGLVKGRLPADHIVLGTLDLPPPKGTLPGPSFLMMGTADANLFKDPSKLSTLPHVLNDLDDGTVDDFEPTAGSAALAIRKSAKIQQKLMLYVEKTTISVINPPRPGKHLLVLDLDYTIFDCKAFSQNQMDLLRPGTHEFLSAVYQHYDIVIWSQTHWAALEAKVTDMGLISHPSYQLSFVLNKSSMFTIVSKLKDRSLQHQVKALEIIWRKFPDRWSHRNTVHVDDLGRNFALNPGNGIKVSQWRLTDESKQQDREMGLLTKYLVHLRAVPDVSAVDHMKWRSIAKRLP</sequence>
<accession>A0A1Y2HZ36</accession>
<dbReference type="InterPro" id="IPR004274">
    <property type="entry name" value="FCP1_dom"/>
</dbReference>
<dbReference type="InterPro" id="IPR051658">
    <property type="entry name" value="UBLCP1"/>
</dbReference>
<dbReference type="PANTHER" id="PTHR48493:SF1">
    <property type="entry name" value="UBIQUITIN-LIKE DOMAIN-CONTAINING CTD PHOSPHATASE 1"/>
    <property type="match status" value="1"/>
</dbReference>
<evidence type="ECO:0000313" key="15">
    <source>
        <dbReference type="EMBL" id="ORZ39885.1"/>
    </source>
</evidence>
<dbReference type="InterPro" id="IPR029071">
    <property type="entry name" value="Ubiquitin-like_domsf"/>
</dbReference>
<keyword evidence="16" id="KW-1185">Reference proteome</keyword>
<dbReference type="GO" id="GO:0090364">
    <property type="term" value="P:regulation of proteasome assembly"/>
    <property type="evidence" value="ECO:0007669"/>
    <property type="project" value="InterPro"/>
</dbReference>
<feature type="compositionally biased region" description="Basic and acidic residues" evidence="12">
    <location>
        <begin position="1"/>
        <end position="10"/>
    </location>
</feature>
<dbReference type="Gene3D" id="3.40.50.1000">
    <property type="entry name" value="HAD superfamily/HAD-like"/>
    <property type="match status" value="1"/>
</dbReference>
<dbReference type="EMBL" id="MCFL01000004">
    <property type="protein sequence ID" value="ORZ39885.1"/>
    <property type="molecule type" value="Genomic_DNA"/>
</dbReference>
<evidence type="ECO:0000256" key="6">
    <source>
        <dbReference type="ARBA" id="ARBA00022842"/>
    </source>
</evidence>
<dbReference type="InterPro" id="IPR023214">
    <property type="entry name" value="HAD_sf"/>
</dbReference>
<keyword evidence="4" id="KW-0479">Metal-binding</keyword>
<dbReference type="PANTHER" id="PTHR48493">
    <property type="entry name" value="UBIQUITIN-LIKE DOMAIN-CONTAINING CTD PHOSPHATASE 1"/>
    <property type="match status" value="1"/>
</dbReference>
<evidence type="ECO:0000256" key="2">
    <source>
        <dbReference type="ARBA" id="ARBA00004123"/>
    </source>
</evidence>
<dbReference type="InterPro" id="IPR036412">
    <property type="entry name" value="HAD-like_sf"/>
</dbReference>
<comment type="catalytic activity">
    <reaction evidence="10">
        <text>O-phospho-L-seryl-[protein] + H2O = L-seryl-[protein] + phosphate</text>
        <dbReference type="Rhea" id="RHEA:20629"/>
        <dbReference type="Rhea" id="RHEA-COMP:9863"/>
        <dbReference type="Rhea" id="RHEA-COMP:11604"/>
        <dbReference type="ChEBI" id="CHEBI:15377"/>
        <dbReference type="ChEBI" id="CHEBI:29999"/>
        <dbReference type="ChEBI" id="CHEBI:43474"/>
        <dbReference type="ChEBI" id="CHEBI:83421"/>
        <dbReference type="EC" id="3.1.3.16"/>
    </reaction>
</comment>
<dbReference type="SMART" id="SM00577">
    <property type="entry name" value="CPDc"/>
    <property type="match status" value="1"/>
</dbReference>
<proteinExistence type="predicted"/>
<reference evidence="15 16" key="1">
    <citation type="submission" date="2016-07" db="EMBL/GenBank/DDBJ databases">
        <title>Pervasive Adenine N6-methylation of Active Genes in Fungi.</title>
        <authorList>
            <consortium name="DOE Joint Genome Institute"/>
            <person name="Mondo S.J."/>
            <person name="Dannebaum R.O."/>
            <person name="Kuo R.C."/>
            <person name="Labutti K."/>
            <person name="Haridas S."/>
            <person name="Kuo A."/>
            <person name="Salamov A."/>
            <person name="Ahrendt S.R."/>
            <person name="Lipzen A."/>
            <person name="Sullivan W."/>
            <person name="Andreopoulos W.B."/>
            <person name="Clum A."/>
            <person name="Lindquist E."/>
            <person name="Daum C."/>
            <person name="Ramamoorthy G.K."/>
            <person name="Gryganskyi A."/>
            <person name="Culley D."/>
            <person name="Magnuson J.K."/>
            <person name="James T.Y."/>
            <person name="O'Malley M.A."/>
            <person name="Stajich J.E."/>
            <person name="Spatafora J.W."/>
            <person name="Visel A."/>
            <person name="Grigoriev I.V."/>
        </authorList>
    </citation>
    <scope>NUCLEOTIDE SEQUENCE [LARGE SCALE GENOMIC DNA]</scope>
    <source>
        <strain evidence="15 16">PL171</strain>
    </source>
</reference>
<evidence type="ECO:0000256" key="12">
    <source>
        <dbReference type="SAM" id="MobiDB-lite"/>
    </source>
</evidence>
<dbReference type="PROSITE" id="PS50969">
    <property type="entry name" value="FCP1"/>
    <property type="match status" value="1"/>
</dbReference>
<keyword evidence="6" id="KW-0460">Magnesium</keyword>
<keyword evidence="7" id="KW-0904">Protein phosphatase</keyword>
<protein>
    <recommendedName>
        <fullName evidence="3">protein-serine/threonine phosphatase</fullName>
        <ecNumber evidence="3">3.1.3.16</ecNumber>
    </recommendedName>
    <alternativeName>
        <fullName evidence="9">Nuclear proteasome inhibitor UBLCP1</fullName>
    </alternativeName>
</protein>
<feature type="compositionally biased region" description="Acidic residues" evidence="12">
    <location>
        <begin position="49"/>
        <end position="72"/>
    </location>
</feature>
<dbReference type="OrthoDB" id="1711508at2759"/>
<dbReference type="NCBIfam" id="TIGR02245">
    <property type="entry name" value="HAD_IIID1"/>
    <property type="match status" value="1"/>
</dbReference>
<gene>
    <name evidence="15" type="ORF">BCR44DRAFT_154725</name>
</gene>
<name>A0A1Y2HZ36_9FUNG</name>
<evidence type="ECO:0000256" key="4">
    <source>
        <dbReference type="ARBA" id="ARBA00022723"/>
    </source>
</evidence>
<evidence type="ECO:0000256" key="7">
    <source>
        <dbReference type="ARBA" id="ARBA00022912"/>
    </source>
</evidence>
<evidence type="ECO:0000256" key="3">
    <source>
        <dbReference type="ARBA" id="ARBA00013081"/>
    </source>
</evidence>
<dbReference type="EC" id="3.1.3.16" evidence="3"/>
<evidence type="ECO:0000256" key="5">
    <source>
        <dbReference type="ARBA" id="ARBA00022801"/>
    </source>
</evidence>
<dbReference type="Gene3D" id="3.10.20.90">
    <property type="entry name" value="Phosphatidylinositol 3-kinase Catalytic Subunit, Chain A, domain 1"/>
    <property type="match status" value="1"/>
</dbReference>
<dbReference type="PROSITE" id="PS50053">
    <property type="entry name" value="UBIQUITIN_2"/>
    <property type="match status" value="1"/>
</dbReference>
<dbReference type="Proteomes" id="UP000193411">
    <property type="component" value="Unassembled WGS sequence"/>
</dbReference>
<dbReference type="AlphaFoldDB" id="A0A1Y2HZ36"/>
<feature type="domain" description="Ubiquitin-like" evidence="13">
    <location>
        <begin position="90"/>
        <end position="152"/>
    </location>
</feature>
<dbReference type="InterPro" id="IPR000626">
    <property type="entry name" value="Ubiquitin-like_dom"/>
</dbReference>
<organism evidence="15 16">
    <name type="scientific">Catenaria anguillulae PL171</name>
    <dbReference type="NCBI Taxonomy" id="765915"/>
    <lineage>
        <taxon>Eukaryota</taxon>
        <taxon>Fungi</taxon>
        <taxon>Fungi incertae sedis</taxon>
        <taxon>Blastocladiomycota</taxon>
        <taxon>Blastocladiomycetes</taxon>
        <taxon>Blastocladiales</taxon>
        <taxon>Catenariaceae</taxon>
        <taxon>Catenaria</taxon>
    </lineage>
</organism>
<evidence type="ECO:0000259" key="13">
    <source>
        <dbReference type="PROSITE" id="PS50053"/>
    </source>
</evidence>
<evidence type="ECO:0000256" key="8">
    <source>
        <dbReference type="ARBA" id="ARBA00023242"/>
    </source>
</evidence>
<feature type="domain" description="FCP1 homology" evidence="14">
    <location>
        <begin position="233"/>
        <end position="397"/>
    </location>
</feature>
<evidence type="ECO:0000256" key="10">
    <source>
        <dbReference type="ARBA" id="ARBA00047761"/>
    </source>
</evidence>
<dbReference type="GO" id="GO:0005634">
    <property type="term" value="C:nucleus"/>
    <property type="evidence" value="ECO:0007669"/>
    <property type="project" value="UniProtKB-SubCell"/>
</dbReference>
<keyword evidence="8" id="KW-0539">Nucleus</keyword>
<comment type="cofactor">
    <cofactor evidence="1">
        <name>Mg(2+)</name>
        <dbReference type="ChEBI" id="CHEBI:18420"/>
    </cofactor>
</comment>
<evidence type="ECO:0000256" key="9">
    <source>
        <dbReference type="ARBA" id="ARBA00032039"/>
    </source>
</evidence>